<organism evidence="1">
    <name type="scientific">Cacopsylla melanoneura</name>
    <dbReference type="NCBI Taxonomy" id="428564"/>
    <lineage>
        <taxon>Eukaryota</taxon>
        <taxon>Metazoa</taxon>
        <taxon>Ecdysozoa</taxon>
        <taxon>Arthropoda</taxon>
        <taxon>Hexapoda</taxon>
        <taxon>Insecta</taxon>
        <taxon>Pterygota</taxon>
        <taxon>Neoptera</taxon>
        <taxon>Paraneoptera</taxon>
        <taxon>Hemiptera</taxon>
        <taxon>Sternorrhyncha</taxon>
        <taxon>Psylloidea</taxon>
        <taxon>Psyllidae</taxon>
        <taxon>Psyllinae</taxon>
        <taxon>Cacopsylla</taxon>
    </lineage>
</organism>
<dbReference type="EMBL" id="HBUF01351111">
    <property type="protein sequence ID" value="CAG6713886.1"/>
    <property type="molecule type" value="Transcribed_RNA"/>
</dbReference>
<protein>
    <submittedName>
        <fullName evidence="1">Uncharacterized protein</fullName>
    </submittedName>
</protein>
<accession>A0A8D8UV56</accession>
<evidence type="ECO:0000313" key="1">
    <source>
        <dbReference type="EMBL" id="CAG6713886.1"/>
    </source>
</evidence>
<reference evidence="1" key="1">
    <citation type="submission" date="2021-05" db="EMBL/GenBank/DDBJ databases">
        <authorList>
            <person name="Alioto T."/>
            <person name="Alioto T."/>
            <person name="Gomez Garrido J."/>
        </authorList>
    </citation>
    <scope>NUCLEOTIDE SEQUENCE</scope>
</reference>
<sequence length="122" mass="14089">MYGVGLSGDENRLCVIIGSFSSRVRSSDAFRRVLVCVCVCVGTERCFYQMSASGKQFQNSLKNVRTGENVNKTVQPQHRRSWDSWYFGSQNENKVNYLIFSREHVHFINQSSLNCDRALFQY</sequence>
<dbReference type="AlphaFoldDB" id="A0A8D8UV56"/>
<name>A0A8D8UV56_9HEMI</name>
<proteinExistence type="predicted"/>